<dbReference type="Proteomes" id="UP001418796">
    <property type="component" value="Unassembled WGS sequence"/>
</dbReference>
<keyword evidence="3" id="KW-1185">Reference proteome</keyword>
<feature type="transmembrane region" description="Helical" evidence="1">
    <location>
        <begin position="68"/>
        <end position="94"/>
    </location>
</feature>
<name>A0ABU9VCX1_9BACI</name>
<feature type="transmembrane region" description="Helical" evidence="1">
    <location>
        <begin position="230"/>
        <end position="252"/>
    </location>
</feature>
<feature type="transmembrane region" description="Helical" evidence="1">
    <location>
        <begin position="160"/>
        <end position="177"/>
    </location>
</feature>
<reference evidence="2 3" key="1">
    <citation type="submission" date="2024-03" db="EMBL/GenBank/DDBJ databases">
        <title>Bacilli Hybrid Assemblies.</title>
        <authorList>
            <person name="Kovac J."/>
        </authorList>
    </citation>
    <scope>NUCLEOTIDE SEQUENCE [LARGE SCALE GENOMIC DNA]</scope>
    <source>
        <strain evidence="2 3">FSL R7-0666</strain>
    </source>
</reference>
<organism evidence="2 3">
    <name type="scientific">Alkalicoccobacillus gibsonii</name>
    <dbReference type="NCBI Taxonomy" id="79881"/>
    <lineage>
        <taxon>Bacteria</taxon>
        <taxon>Bacillati</taxon>
        <taxon>Bacillota</taxon>
        <taxon>Bacilli</taxon>
        <taxon>Bacillales</taxon>
        <taxon>Bacillaceae</taxon>
        <taxon>Alkalicoccobacillus</taxon>
    </lineage>
</organism>
<feature type="transmembrane region" description="Helical" evidence="1">
    <location>
        <begin position="21"/>
        <end position="42"/>
    </location>
</feature>
<dbReference type="EMBL" id="JBCITK010000001">
    <property type="protein sequence ID" value="MEN0641751.1"/>
    <property type="molecule type" value="Genomic_DNA"/>
</dbReference>
<dbReference type="PANTHER" id="PTHR43471">
    <property type="entry name" value="ABC TRANSPORTER PERMEASE"/>
    <property type="match status" value="1"/>
</dbReference>
<dbReference type="RefSeq" id="WP_343128946.1">
    <property type="nucleotide sequence ID" value="NZ_JBCITK010000001.1"/>
</dbReference>
<feature type="transmembrane region" description="Helical" evidence="1">
    <location>
        <begin position="184"/>
        <end position="203"/>
    </location>
</feature>
<sequence>MKQWIVLYRKELLEMIRNYKMLWIPIVFILLGVMQPVSSYFMPELLDTFGGLPEGTVLEMPTPTGAEVFIQVVSNYGLLGVLILVLSAMGVVSAEKQSGVAAMVMIKPVSYTSYILSKWAGLLTITLVSLFVGSIASWYYTNLLIGTVPFDRMAQSVLIYSLWLTFVVTITLFFSTIMKGNGSVAFLTVLVVFTLAALTSFMGEVMSFSPATMTEHSGQMVLVGELDSSFVPAFMVTLSVLILILILSVQIFKKKELLE</sequence>
<evidence type="ECO:0000256" key="1">
    <source>
        <dbReference type="SAM" id="Phobius"/>
    </source>
</evidence>
<keyword evidence="1" id="KW-1133">Transmembrane helix</keyword>
<keyword evidence="1" id="KW-0472">Membrane</keyword>
<comment type="caution">
    <text evidence="2">The sequence shown here is derived from an EMBL/GenBank/DDBJ whole genome shotgun (WGS) entry which is preliminary data.</text>
</comment>
<accession>A0ABU9VCX1</accession>
<evidence type="ECO:0000313" key="3">
    <source>
        <dbReference type="Proteomes" id="UP001418796"/>
    </source>
</evidence>
<proteinExistence type="predicted"/>
<protein>
    <submittedName>
        <fullName evidence="2">ABC transporter permease</fullName>
    </submittedName>
</protein>
<gene>
    <name evidence="2" type="ORF">MKY91_01030</name>
</gene>
<keyword evidence="1" id="KW-0812">Transmembrane</keyword>
<feature type="transmembrane region" description="Helical" evidence="1">
    <location>
        <begin position="115"/>
        <end position="140"/>
    </location>
</feature>
<evidence type="ECO:0000313" key="2">
    <source>
        <dbReference type="EMBL" id="MEN0641751.1"/>
    </source>
</evidence>